<keyword evidence="7" id="KW-0689">Ribosomal protein</keyword>
<dbReference type="Pfam" id="PF06325">
    <property type="entry name" value="PrmA"/>
    <property type="match status" value="1"/>
</dbReference>
<dbReference type="HAMAP" id="MF_00735">
    <property type="entry name" value="Methyltr_PrmA"/>
    <property type="match status" value="1"/>
</dbReference>
<reference evidence="7" key="1">
    <citation type="journal article" date="2021" name="Microb. Physiol.">
        <title>Proteogenomic Insights into the Physiology of Marine, Sulfate-Reducing, Filamentous Desulfonema limicola and Desulfonema magnum.</title>
        <authorList>
            <person name="Schnaars V."/>
            <person name="Wohlbrand L."/>
            <person name="Scheve S."/>
            <person name="Hinrichs C."/>
            <person name="Reinhardt R."/>
            <person name="Rabus R."/>
        </authorList>
    </citation>
    <scope>NUCLEOTIDE SEQUENCE</scope>
    <source>
        <strain evidence="7">5ac10</strain>
    </source>
</reference>
<comment type="subcellular location">
    <subcellularLocation>
        <location evidence="6">Cytoplasm</location>
    </subcellularLocation>
</comment>
<comment type="similarity">
    <text evidence="1 6">Belongs to the methyltransferase superfamily. PrmA family.</text>
</comment>
<keyword evidence="7" id="KW-0687">Ribonucleoprotein</keyword>
<dbReference type="GO" id="GO:0032259">
    <property type="term" value="P:methylation"/>
    <property type="evidence" value="ECO:0007669"/>
    <property type="project" value="UniProtKB-KW"/>
</dbReference>
<dbReference type="InterPro" id="IPR050078">
    <property type="entry name" value="Ribosomal_L11_MeTrfase_PrmA"/>
</dbReference>
<dbReference type="InterPro" id="IPR029063">
    <property type="entry name" value="SAM-dependent_MTases_sf"/>
</dbReference>
<evidence type="ECO:0000256" key="2">
    <source>
        <dbReference type="ARBA" id="ARBA00022490"/>
    </source>
</evidence>
<dbReference type="NCBIfam" id="TIGR00406">
    <property type="entry name" value="prmA"/>
    <property type="match status" value="1"/>
</dbReference>
<dbReference type="RefSeq" id="WP_207688477.1">
    <property type="nucleotide sequence ID" value="NZ_CP061799.1"/>
</dbReference>
<feature type="binding site" evidence="6">
    <location>
        <position position="182"/>
    </location>
    <ligand>
        <name>S-adenosyl-L-methionine</name>
        <dbReference type="ChEBI" id="CHEBI:59789"/>
    </ligand>
</feature>
<dbReference type="PANTHER" id="PTHR43648:SF1">
    <property type="entry name" value="ELECTRON TRANSFER FLAVOPROTEIN BETA SUBUNIT LYSINE METHYLTRANSFERASE"/>
    <property type="match status" value="1"/>
</dbReference>
<evidence type="ECO:0000256" key="5">
    <source>
        <dbReference type="ARBA" id="ARBA00022691"/>
    </source>
</evidence>
<evidence type="ECO:0000313" key="8">
    <source>
        <dbReference type="Proteomes" id="UP000663720"/>
    </source>
</evidence>
<evidence type="ECO:0000256" key="1">
    <source>
        <dbReference type="ARBA" id="ARBA00009741"/>
    </source>
</evidence>
<protein>
    <recommendedName>
        <fullName evidence="6">Ribosomal protein L11 methyltransferase</fullName>
        <shortName evidence="6">L11 Mtase</shortName>
        <ecNumber evidence="6">2.1.1.-</ecNumber>
    </recommendedName>
</protein>
<keyword evidence="2 6" id="KW-0963">Cytoplasm</keyword>
<feature type="binding site" evidence="6">
    <location>
        <position position="204"/>
    </location>
    <ligand>
        <name>S-adenosyl-L-methionine</name>
        <dbReference type="ChEBI" id="CHEBI:59789"/>
    </ligand>
</feature>
<dbReference type="Proteomes" id="UP000663720">
    <property type="component" value="Chromosome"/>
</dbReference>
<keyword evidence="3 6" id="KW-0489">Methyltransferase</keyword>
<evidence type="ECO:0000256" key="3">
    <source>
        <dbReference type="ARBA" id="ARBA00022603"/>
    </source>
</evidence>
<proteinExistence type="inferred from homology"/>
<evidence type="ECO:0000313" key="7">
    <source>
        <dbReference type="EMBL" id="QTA82560.1"/>
    </source>
</evidence>
<dbReference type="GO" id="GO:0005840">
    <property type="term" value="C:ribosome"/>
    <property type="evidence" value="ECO:0007669"/>
    <property type="project" value="UniProtKB-KW"/>
</dbReference>
<dbReference type="PANTHER" id="PTHR43648">
    <property type="entry name" value="ELECTRON TRANSFER FLAVOPROTEIN BETA SUBUNIT LYSINE METHYLTRANSFERASE"/>
    <property type="match status" value="1"/>
</dbReference>
<dbReference type="KEGG" id="dli:dnl_49370"/>
<dbReference type="AlphaFoldDB" id="A0A975GIG1"/>
<keyword evidence="5 6" id="KW-0949">S-adenosyl-L-methionine</keyword>
<feature type="binding site" evidence="6">
    <location>
        <position position="248"/>
    </location>
    <ligand>
        <name>S-adenosyl-L-methionine</name>
        <dbReference type="ChEBI" id="CHEBI:59789"/>
    </ligand>
</feature>
<dbReference type="GO" id="GO:0008276">
    <property type="term" value="F:protein methyltransferase activity"/>
    <property type="evidence" value="ECO:0007669"/>
    <property type="project" value="UniProtKB-UniRule"/>
</dbReference>
<keyword evidence="8" id="KW-1185">Reference proteome</keyword>
<feature type="binding site" evidence="6">
    <location>
        <position position="161"/>
    </location>
    <ligand>
        <name>S-adenosyl-L-methionine</name>
        <dbReference type="ChEBI" id="CHEBI:59789"/>
    </ligand>
</feature>
<evidence type="ECO:0000256" key="6">
    <source>
        <dbReference type="HAMAP-Rule" id="MF_00735"/>
    </source>
</evidence>
<dbReference type="SUPFAM" id="SSF53335">
    <property type="entry name" value="S-adenosyl-L-methionine-dependent methyltransferases"/>
    <property type="match status" value="1"/>
</dbReference>
<organism evidence="7 8">
    <name type="scientific">Desulfonema limicola</name>
    <dbReference type="NCBI Taxonomy" id="45656"/>
    <lineage>
        <taxon>Bacteria</taxon>
        <taxon>Pseudomonadati</taxon>
        <taxon>Thermodesulfobacteriota</taxon>
        <taxon>Desulfobacteria</taxon>
        <taxon>Desulfobacterales</taxon>
        <taxon>Desulfococcaceae</taxon>
        <taxon>Desulfonema</taxon>
    </lineage>
</organism>
<keyword evidence="4 6" id="KW-0808">Transferase</keyword>
<accession>A0A975GIG1</accession>
<sequence>MKWIKTKVVFEIPGADNNQDKELAADLISDIFYQFGLQGVEVENPDMEPEEGWGDDALEKPDFDSVSAYFPKNENLEKKLDILKDRLEHLRNSNKIITRIFFQEIDEQDWAESWKEYFWPQKIGKRIVVKPTWREYLPKPDEIIVEIDPGMAFGTGTHPTTSLCIQMIEKYLHPGDSFLDIGTGSGILLAGGAKLGAGVLWGVDNDETAVDIARKNLKLNNIDPEKFKIIKGNLADLVNQRFDLVTANILSEVILVLLDSISKVLNKNSIFICSGIIVENRDKVVYKMKSQNFEILEVKEQDKWVCITGKKI</sequence>
<dbReference type="PIRSF" id="PIRSF000401">
    <property type="entry name" value="RPL11_MTase"/>
    <property type="match status" value="1"/>
</dbReference>
<comment type="function">
    <text evidence="6">Methylates ribosomal protein L11.</text>
</comment>
<dbReference type="EC" id="2.1.1.-" evidence="6"/>
<comment type="catalytic activity">
    <reaction evidence="6">
        <text>L-lysyl-[protein] + 3 S-adenosyl-L-methionine = N(6),N(6),N(6)-trimethyl-L-lysyl-[protein] + 3 S-adenosyl-L-homocysteine + 3 H(+)</text>
        <dbReference type="Rhea" id="RHEA:54192"/>
        <dbReference type="Rhea" id="RHEA-COMP:9752"/>
        <dbReference type="Rhea" id="RHEA-COMP:13826"/>
        <dbReference type="ChEBI" id="CHEBI:15378"/>
        <dbReference type="ChEBI" id="CHEBI:29969"/>
        <dbReference type="ChEBI" id="CHEBI:57856"/>
        <dbReference type="ChEBI" id="CHEBI:59789"/>
        <dbReference type="ChEBI" id="CHEBI:61961"/>
    </reaction>
</comment>
<dbReference type="Gene3D" id="3.40.50.150">
    <property type="entry name" value="Vaccinia Virus protein VP39"/>
    <property type="match status" value="1"/>
</dbReference>
<gene>
    <name evidence="6 7" type="primary">prmA</name>
    <name evidence="7" type="ORF">dnl_49370</name>
</gene>
<dbReference type="GO" id="GO:0005737">
    <property type="term" value="C:cytoplasm"/>
    <property type="evidence" value="ECO:0007669"/>
    <property type="project" value="UniProtKB-SubCell"/>
</dbReference>
<dbReference type="InterPro" id="IPR004498">
    <property type="entry name" value="Ribosomal_PrmA_MeTrfase"/>
</dbReference>
<dbReference type="CDD" id="cd02440">
    <property type="entry name" value="AdoMet_MTases"/>
    <property type="match status" value="1"/>
</dbReference>
<name>A0A975GIG1_9BACT</name>
<evidence type="ECO:0000256" key="4">
    <source>
        <dbReference type="ARBA" id="ARBA00022679"/>
    </source>
</evidence>
<dbReference type="EMBL" id="CP061799">
    <property type="protein sequence ID" value="QTA82560.1"/>
    <property type="molecule type" value="Genomic_DNA"/>
</dbReference>